<dbReference type="PATRIC" id="fig|864069.3.peg.839"/>
<organism evidence="3 4">
    <name type="scientific">Microvirga lotononidis</name>
    <dbReference type="NCBI Taxonomy" id="864069"/>
    <lineage>
        <taxon>Bacteria</taxon>
        <taxon>Pseudomonadati</taxon>
        <taxon>Pseudomonadota</taxon>
        <taxon>Alphaproteobacteria</taxon>
        <taxon>Hyphomicrobiales</taxon>
        <taxon>Methylobacteriaceae</taxon>
        <taxon>Microvirga</taxon>
    </lineage>
</organism>
<dbReference type="InterPro" id="IPR019734">
    <property type="entry name" value="TPR_rpt"/>
</dbReference>
<keyword evidence="4" id="KW-1185">Reference proteome</keyword>
<accession>I4Z2R3</accession>
<dbReference type="Gene3D" id="1.25.40.10">
    <property type="entry name" value="Tetratricopeptide repeat domain"/>
    <property type="match status" value="2"/>
</dbReference>
<dbReference type="SMART" id="SM00028">
    <property type="entry name" value="TPR"/>
    <property type="match status" value="4"/>
</dbReference>
<dbReference type="Proteomes" id="UP000003947">
    <property type="component" value="Unassembled WGS sequence"/>
</dbReference>
<dbReference type="Pfam" id="PF13480">
    <property type="entry name" value="Acetyltransf_6"/>
    <property type="match status" value="1"/>
</dbReference>
<dbReference type="RefSeq" id="WP_009489382.1">
    <property type="nucleotide sequence ID" value="NZ_CP141048.1"/>
</dbReference>
<feature type="domain" description="BioF2-like acetyltransferase" evidence="2">
    <location>
        <begin position="186"/>
        <end position="329"/>
    </location>
</feature>
<dbReference type="InterPro" id="IPR038740">
    <property type="entry name" value="BioF2-like_GNAT_dom"/>
</dbReference>
<dbReference type="GO" id="GO:0035269">
    <property type="term" value="P:protein O-linked glycosylation via mannose"/>
    <property type="evidence" value="ECO:0007669"/>
    <property type="project" value="TreeGrafter"/>
</dbReference>
<dbReference type="eggNOG" id="COG5653">
    <property type="taxonomic scope" value="Bacteria"/>
</dbReference>
<dbReference type="InterPro" id="IPR052384">
    <property type="entry name" value="TMTC_O-mannosyltransferase"/>
</dbReference>
<dbReference type="PROSITE" id="PS50005">
    <property type="entry name" value="TPR"/>
    <property type="match status" value="2"/>
</dbReference>
<name>I4Z2R3_9HYPH</name>
<dbReference type="PANTHER" id="PTHR44216:SF3">
    <property type="entry name" value="PROTEIN O-MANNOSYL-TRANSFERASE TMTC2"/>
    <property type="match status" value="1"/>
</dbReference>
<keyword evidence="1" id="KW-0802">TPR repeat</keyword>
<gene>
    <name evidence="3" type="ORF">MicloDRAFT_00007550</name>
</gene>
<protein>
    <recommendedName>
        <fullName evidence="2">BioF2-like acetyltransferase domain-containing protein</fullName>
    </recommendedName>
</protein>
<evidence type="ECO:0000256" key="1">
    <source>
        <dbReference type="PROSITE-ProRule" id="PRU00339"/>
    </source>
</evidence>
<dbReference type="STRING" id="864069.MicloDRAFT_00007550"/>
<feature type="repeat" description="TPR" evidence="1">
    <location>
        <begin position="464"/>
        <end position="497"/>
    </location>
</feature>
<evidence type="ECO:0000313" key="3">
    <source>
        <dbReference type="EMBL" id="EIM30505.1"/>
    </source>
</evidence>
<evidence type="ECO:0000259" key="2">
    <source>
        <dbReference type="Pfam" id="PF13480"/>
    </source>
</evidence>
<reference evidence="3 4" key="1">
    <citation type="submission" date="2012-02" db="EMBL/GenBank/DDBJ databases">
        <title>Improved High-Quality Draft sequence of Microvirga sp. WSM3557.</title>
        <authorList>
            <consortium name="US DOE Joint Genome Institute"/>
            <person name="Lucas S."/>
            <person name="Han J."/>
            <person name="Lapidus A."/>
            <person name="Cheng J.-F."/>
            <person name="Goodwin L."/>
            <person name="Pitluck S."/>
            <person name="Peters L."/>
            <person name="Zhang X."/>
            <person name="Detter J.C."/>
            <person name="Han C."/>
            <person name="Tapia R."/>
            <person name="Land M."/>
            <person name="Hauser L."/>
            <person name="Kyrpides N."/>
            <person name="Ivanova N."/>
            <person name="Pagani I."/>
            <person name="Brau L."/>
            <person name="Yates R."/>
            <person name="O'Hara G."/>
            <person name="Rui T."/>
            <person name="Howieson J."/>
            <person name="Reeve W."/>
            <person name="Woyke T."/>
        </authorList>
    </citation>
    <scope>NUCLEOTIDE SEQUENCE [LARGE SCALE GENOMIC DNA]</scope>
    <source>
        <strain evidence="3 4">WSM3557</strain>
    </source>
</reference>
<dbReference type="InterPro" id="IPR016181">
    <property type="entry name" value="Acyl_CoA_acyltransferase"/>
</dbReference>
<proteinExistence type="predicted"/>
<dbReference type="SUPFAM" id="SSF48452">
    <property type="entry name" value="TPR-like"/>
    <property type="match status" value="1"/>
</dbReference>
<feature type="repeat" description="TPR" evidence="1">
    <location>
        <begin position="396"/>
        <end position="429"/>
    </location>
</feature>
<dbReference type="PANTHER" id="PTHR44216">
    <property type="entry name" value="PROTEIN O-MANNOSYL-TRANSFERASE TMTC2"/>
    <property type="match status" value="1"/>
</dbReference>
<dbReference type="HOGENOM" id="CLU_026904_0_0_5"/>
<dbReference type="InterPro" id="IPR011990">
    <property type="entry name" value="TPR-like_helical_dom_sf"/>
</dbReference>
<dbReference type="SUPFAM" id="SSF55729">
    <property type="entry name" value="Acyl-CoA N-acyltransferases (Nat)"/>
    <property type="match status" value="1"/>
</dbReference>
<dbReference type="EMBL" id="JH660637">
    <property type="protein sequence ID" value="EIM30505.1"/>
    <property type="molecule type" value="Genomic_DNA"/>
</dbReference>
<dbReference type="GO" id="GO:0000030">
    <property type="term" value="F:mannosyltransferase activity"/>
    <property type="evidence" value="ECO:0007669"/>
    <property type="project" value="TreeGrafter"/>
</dbReference>
<evidence type="ECO:0000313" key="4">
    <source>
        <dbReference type="Proteomes" id="UP000003947"/>
    </source>
</evidence>
<dbReference type="Pfam" id="PF13432">
    <property type="entry name" value="TPR_16"/>
    <property type="match status" value="2"/>
</dbReference>
<dbReference type="eggNOG" id="COG0457">
    <property type="taxonomic scope" value="Bacteria"/>
</dbReference>
<sequence length="526" mass="59262">MQIDVISDIQTLSSLRNNWDVVYEADPEAHFFLSSSWLFQRLKRVNAPWIVLAARPANTASPHVAFFPLRLRLKTGNDGRFYSEIAMAGAPLADYTGFLCAPEYVESAAAAFATYIKTLNWAHLDLAHILASDRRLRALLRCFPQDAFRMGAIRQVNSDNVDNSICPRLRLPHDWESYLNNTLRPNTRQKVRRFLKQVETSREFHITRATAETVESDIDVLLRLWEEKWGPRKGERLEAIRKAARVMLLDCFASGSLFLPILWKGGAPIGALASMIDTKNKSLLFYMGGRLQGLNNPPPGLVLHAYSIRTFIAAGFETYDLLRGNEAYKYTLGAEERHIRSIIIARTRNGCSLRSTLDRRTLPLLLQQVSALEQAGRLDEAERGYREALGSQPDCPAVLYRLGVLMIMKGNFCEAESMFRATIEAEPSSCKAWFRLAQSLQAQGHLSGASNAYEEIIKRQPAFPRAHYNLGIIQIKRGRFRDAVASFQAELQLRPDDAKTKVFFAKAIAAAESRDAMPPTLLSAKR</sequence>
<dbReference type="AlphaFoldDB" id="I4Z2R3"/>
<dbReference type="Gene3D" id="3.40.630.30">
    <property type="match status" value="1"/>
</dbReference>